<sequence length="324" mass="35006">MQIHREQTPSVSCRKRTELGNFDNMLLVSISIHSFLNHNRPFPITTSSSITTVHSPSPLFFFQLQNHKQSDQNLIFRTNRKRKKVRDMKEGSEEVGAAKRKGVRSETEKHKTKMRERQRRAITTNIFLGLRKHGGYRLSPRADINQVLRHLANEAGWIVDPDGTTYRSSASILNRCSVCGTVRSTTPTSTSSAVAGGGGGENSTPASSCRLPDSVRDYAMAFNDNVIQPATPFYIPGGGGGGGTSSCSSSRNPTGNGNINGDVPLAVYMYGNEDVRCCLSASATVEICGGGGDGGGSKDTAYEAMREARASNQSTPEGSPRLRS</sequence>
<dbReference type="GO" id="GO:0006351">
    <property type="term" value="P:DNA-templated transcription"/>
    <property type="evidence" value="ECO:0007669"/>
    <property type="project" value="InterPro"/>
</dbReference>
<dbReference type="GO" id="GO:0003700">
    <property type="term" value="F:DNA-binding transcription factor activity"/>
    <property type="evidence" value="ECO:0007669"/>
    <property type="project" value="UniProtKB-UniRule"/>
</dbReference>
<evidence type="ECO:0000256" key="2">
    <source>
        <dbReference type="ARBA" id="ARBA00023015"/>
    </source>
</evidence>
<dbReference type="InterPro" id="IPR033264">
    <property type="entry name" value="BZR"/>
</dbReference>
<evidence type="ECO:0000256" key="6">
    <source>
        <dbReference type="SAM" id="MobiDB-lite"/>
    </source>
</evidence>
<evidence type="ECO:0000256" key="4">
    <source>
        <dbReference type="ARBA" id="ARBA00023163"/>
    </source>
</evidence>
<evidence type="ECO:0000313" key="9">
    <source>
        <dbReference type="Proteomes" id="UP000685013"/>
    </source>
</evidence>
<dbReference type="GO" id="GO:0009742">
    <property type="term" value="P:brassinosteroid mediated signaling pathway"/>
    <property type="evidence" value="ECO:0007669"/>
    <property type="project" value="UniProtKB-UniRule"/>
</dbReference>
<feature type="compositionally biased region" description="Basic and acidic residues" evidence="6">
    <location>
        <begin position="300"/>
        <end position="309"/>
    </location>
</feature>
<keyword evidence="3 5" id="KW-0238">DNA-binding</keyword>
<feature type="region of interest" description="Disordered" evidence="6">
    <location>
        <begin position="186"/>
        <end position="208"/>
    </location>
</feature>
<evidence type="ECO:0000256" key="5">
    <source>
        <dbReference type="RuleBase" id="RU369040"/>
    </source>
</evidence>
<keyword evidence="4 5" id="KW-0804">Transcription</keyword>
<feature type="non-terminal residue" evidence="8">
    <location>
        <position position="1"/>
    </location>
</feature>
<dbReference type="AlphaFoldDB" id="A0AAV6M1P2"/>
<feature type="region of interest" description="Disordered" evidence="6">
    <location>
        <begin position="86"/>
        <end position="116"/>
    </location>
</feature>
<accession>A0AAV6M1P2</accession>
<reference evidence="8 9" key="1">
    <citation type="journal article" date="2021" name="Hortic Res">
        <title>The domestication of Cucurbita argyrosperma as revealed by the genome of its wild relative.</title>
        <authorList>
            <person name="Barrera-Redondo J."/>
            <person name="Sanchez-de la Vega G."/>
            <person name="Aguirre-Liguori J.A."/>
            <person name="Castellanos-Morales G."/>
            <person name="Gutierrez-Guerrero Y.T."/>
            <person name="Aguirre-Dugua X."/>
            <person name="Aguirre-Planter E."/>
            <person name="Tenaillon M.I."/>
            <person name="Lira-Saade R."/>
            <person name="Eguiarte L.E."/>
        </authorList>
    </citation>
    <scope>NUCLEOTIDE SEQUENCE [LARGE SCALE GENOMIC DNA]</scope>
    <source>
        <strain evidence="8">JBR-2021</strain>
    </source>
</reference>
<keyword evidence="9" id="KW-1185">Reference proteome</keyword>
<comment type="function">
    <text evidence="5">Functions in brassinosteroid signaling. May function as transcriptional repressor.</text>
</comment>
<dbReference type="GO" id="GO:0005634">
    <property type="term" value="C:nucleus"/>
    <property type="evidence" value="ECO:0007669"/>
    <property type="project" value="UniProtKB-SubCell"/>
</dbReference>
<comment type="similarity">
    <text evidence="1 5">Belongs to the BZR/LAT61 family.</text>
</comment>
<dbReference type="InterPro" id="IPR008540">
    <property type="entry name" value="BES1_N"/>
</dbReference>
<dbReference type="PANTHER" id="PTHR31506:SF4">
    <property type="entry name" value="BES1_BZR1 PLANT TRANSCRIPTION FACTOR N-TERMINAL DOMAIN-CONTAINING PROTEIN"/>
    <property type="match status" value="1"/>
</dbReference>
<evidence type="ECO:0000259" key="7">
    <source>
        <dbReference type="Pfam" id="PF05687"/>
    </source>
</evidence>
<proteinExistence type="inferred from homology"/>
<dbReference type="GO" id="GO:0003677">
    <property type="term" value="F:DNA binding"/>
    <property type="evidence" value="ECO:0007669"/>
    <property type="project" value="UniProtKB-UniRule"/>
</dbReference>
<feature type="domain" description="BES1/BZR1 plant transcription factor N-terminal" evidence="7">
    <location>
        <begin position="104"/>
        <end position="221"/>
    </location>
</feature>
<protein>
    <recommendedName>
        <fullName evidence="5">Protein BZR1 homolog</fullName>
    </recommendedName>
    <alternativeName>
        <fullName evidence="5">Protein BRASSINAZOLE-RESISTANT 1 homolog</fullName>
    </alternativeName>
</protein>
<dbReference type="Proteomes" id="UP000685013">
    <property type="component" value="Chromosome 18"/>
</dbReference>
<gene>
    <name evidence="8" type="primary">BAM7</name>
    <name evidence="8" type="ORF">SDJN03_27286</name>
</gene>
<dbReference type="PANTHER" id="PTHR31506">
    <property type="entry name" value="BES1/BZR1 HOMOLOG PROTEIN 3-RELATED"/>
    <property type="match status" value="1"/>
</dbReference>
<evidence type="ECO:0000313" key="8">
    <source>
        <dbReference type="EMBL" id="KAG6573399.1"/>
    </source>
</evidence>
<evidence type="ECO:0000256" key="3">
    <source>
        <dbReference type="ARBA" id="ARBA00023125"/>
    </source>
</evidence>
<comment type="caution">
    <text evidence="8">The sequence shown here is derived from an EMBL/GenBank/DDBJ whole genome shotgun (WGS) entry which is preliminary data.</text>
</comment>
<dbReference type="EMBL" id="JAGKQH010000018">
    <property type="protein sequence ID" value="KAG6573399.1"/>
    <property type="molecule type" value="Genomic_DNA"/>
</dbReference>
<feature type="region of interest" description="Disordered" evidence="6">
    <location>
        <begin position="290"/>
        <end position="324"/>
    </location>
</feature>
<keyword evidence="5" id="KW-1070">Brassinosteroid signaling pathway</keyword>
<organism evidence="8 9">
    <name type="scientific">Cucurbita argyrosperma subsp. sororia</name>
    <dbReference type="NCBI Taxonomy" id="37648"/>
    <lineage>
        <taxon>Eukaryota</taxon>
        <taxon>Viridiplantae</taxon>
        <taxon>Streptophyta</taxon>
        <taxon>Embryophyta</taxon>
        <taxon>Tracheophyta</taxon>
        <taxon>Spermatophyta</taxon>
        <taxon>Magnoliopsida</taxon>
        <taxon>eudicotyledons</taxon>
        <taxon>Gunneridae</taxon>
        <taxon>Pentapetalae</taxon>
        <taxon>rosids</taxon>
        <taxon>fabids</taxon>
        <taxon>Cucurbitales</taxon>
        <taxon>Cucurbitaceae</taxon>
        <taxon>Cucurbiteae</taxon>
        <taxon>Cucurbita</taxon>
    </lineage>
</organism>
<comment type="subcellular location">
    <subcellularLocation>
        <location evidence="5">Nucleus</location>
    </subcellularLocation>
</comment>
<dbReference type="Pfam" id="PF05687">
    <property type="entry name" value="BES1_N"/>
    <property type="match status" value="1"/>
</dbReference>
<evidence type="ECO:0000256" key="1">
    <source>
        <dbReference type="ARBA" id="ARBA00005909"/>
    </source>
</evidence>
<keyword evidence="2 5" id="KW-0805">Transcription regulation</keyword>
<name>A0AAV6M1P2_9ROSI</name>